<dbReference type="Proteomes" id="UP001159363">
    <property type="component" value="Chromosome 1"/>
</dbReference>
<feature type="region of interest" description="Disordered" evidence="1">
    <location>
        <begin position="77"/>
        <end position="104"/>
    </location>
</feature>
<organism evidence="2 3">
    <name type="scientific">Dryococelus australis</name>
    <dbReference type="NCBI Taxonomy" id="614101"/>
    <lineage>
        <taxon>Eukaryota</taxon>
        <taxon>Metazoa</taxon>
        <taxon>Ecdysozoa</taxon>
        <taxon>Arthropoda</taxon>
        <taxon>Hexapoda</taxon>
        <taxon>Insecta</taxon>
        <taxon>Pterygota</taxon>
        <taxon>Neoptera</taxon>
        <taxon>Polyneoptera</taxon>
        <taxon>Phasmatodea</taxon>
        <taxon>Verophasmatodea</taxon>
        <taxon>Anareolatae</taxon>
        <taxon>Phasmatidae</taxon>
        <taxon>Eurycanthinae</taxon>
        <taxon>Dryococelus</taxon>
    </lineage>
</organism>
<evidence type="ECO:0000313" key="3">
    <source>
        <dbReference type="Proteomes" id="UP001159363"/>
    </source>
</evidence>
<protein>
    <submittedName>
        <fullName evidence="2">Uncharacterized protein</fullName>
    </submittedName>
</protein>
<proteinExistence type="predicted"/>
<sequence>MRVIELSMERRLNEGAGETGDPRENPPANGIVRHDSHFRPLRATLEIAATRTAFRVRLQRRAAVETSRDDVAFDSVASEGTASSKHLVPRREHGYLAEHSACHG</sequence>
<keyword evidence="3" id="KW-1185">Reference proteome</keyword>
<name>A0ABQ9IND7_9NEOP</name>
<dbReference type="EMBL" id="JARBHB010000001">
    <property type="protein sequence ID" value="KAJ8897714.1"/>
    <property type="molecule type" value="Genomic_DNA"/>
</dbReference>
<accession>A0ABQ9IND7</accession>
<comment type="caution">
    <text evidence="2">The sequence shown here is derived from an EMBL/GenBank/DDBJ whole genome shotgun (WGS) entry which is preliminary data.</text>
</comment>
<reference evidence="2 3" key="1">
    <citation type="submission" date="2023-02" db="EMBL/GenBank/DDBJ databases">
        <title>LHISI_Scaffold_Assembly.</title>
        <authorList>
            <person name="Stuart O.P."/>
            <person name="Cleave R."/>
            <person name="Magrath M.J.L."/>
            <person name="Mikheyev A.S."/>
        </authorList>
    </citation>
    <scope>NUCLEOTIDE SEQUENCE [LARGE SCALE GENOMIC DNA]</scope>
    <source>
        <strain evidence="2">Daus_M_001</strain>
        <tissue evidence="2">Leg muscle</tissue>
    </source>
</reference>
<evidence type="ECO:0000256" key="1">
    <source>
        <dbReference type="SAM" id="MobiDB-lite"/>
    </source>
</evidence>
<gene>
    <name evidence="2" type="ORF">PR048_003064</name>
</gene>
<feature type="region of interest" description="Disordered" evidence="1">
    <location>
        <begin position="1"/>
        <end position="33"/>
    </location>
</feature>
<evidence type="ECO:0000313" key="2">
    <source>
        <dbReference type="EMBL" id="KAJ8897714.1"/>
    </source>
</evidence>